<reference evidence="3 4" key="1">
    <citation type="submission" date="2016-04" db="EMBL/GenBank/DDBJ databases">
        <title>Deep-sea bacteria in the southern Pacific.</title>
        <authorList>
            <person name="Tang K."/>
        </authorList>
    </citation>
    <scope>NUCLEOTIDE SEQUENCE [LARGE SCALE GENOMIC DNA]</scope>
    <source>
        <strain evidence="3 4">JLT2014</strain>
    </source>
</reference>
<feature type="compositionally biased region" description="Acidic residues" evidence="1">
    <location>
        <begin position="48"/>
        <end position="71"/>
    </location>
</feature>
<dbReference type="AlphaFoldDB" id="A0A1P8UTF4"/>
<dbReference type="Pfam" id="PF02120">
    <property type="entry name" value="Flg_hook"/>
    <property type="match status" value="1"/>
</dbReference>
<feature type="compositionally biased region" description="Basic and acidic residues" evidence="1">
    <location>
        <begin position="717"/>
        <end position="727"/>
    </location>
</feature>
<organism evidence="3 4">
    <name type="scientific">Salipiger abyssi</name>
    <dbReference type="NCBI Taxonomy" id="1250539"/>
    <lineage>
        <taxon>Bacteria</taxon>
        <taxon>Pseudomonadati</taxon>
        <taxon>Pseudomonadota</taxon>
        <taxon>Alphaproteobacteria</taxon>
        <taxon>Rhodobacterales</taxon>
        <taxon>Roseobacteraceae</taxon>
        <taxon>Salipiger</taxon>
    </lineage>
</organism>
<feature type="region of interest" description="Disordered" evidence="1">
    <location>
        <begin position="17"/>
        <end position="502"/>
    </location>
</feature>
<sequence length="971" mass="101574">MLSQMTGLLNALQVLAGSEKSGDGRTEGTGFEEVFLSLEAESAATDAEAGEDGAQDGDPMVEVEATSDTDETVPKRDTVEDDVRQRPEPIFTEDDTAPRNLAESARPSPPGASVDDGVDGREANPTTVQSAAKSAPETAPASDTWDAGVAAAIPQAFQDETSQLLGQERKQQMPAHYSGPSKSALGTREREGAQNGRPVSIKPEKTSSEPSAAGNARAQYAAAKNISHRLADNAVAEPTSENRVIARGERVMLPASSDTPRDVSLPMSSTLGSSGRSDRMTPAKDRVKNDPISPGRTASAHEDLQAAGALPNATGSGRSELSAPVRKTAPSSEGAALRDRTVSTPAVPESASLQRPGPGNHAASPEHIPPETGKTVLPVREPGSARAENSGDDGLGGPIVAREARRSRGQGSFKATGQRTPDATESTVPPRTFARAPAPQETGRSGQEGPAVSRHAPETPGSSRLNVKRPTEPPQAERARTRGEVANTISVRDATAASASERAREVFRLSEGRGAEPVLFEPALRSLPAARQHSADAQRPAVAREVRPPVDGAGRNAIDIAANSVPNSAPQAVSAKQPATIIDGRFVVTDPETPVSDGESLEAPGQGPAVPRRVFHGPGKGASRMTGSGAGVLEETAARAERAIATGRSEPIMADRRVGGISETRVESMSLAPASAVSPISDVPSYVTQASVRPAPRHELLEQRSNHPDGPSVRLEPVPEHRTERIGAVESRAATLPKAADNLQSKVEPRERAEFSTPAPEKSSRRQAEAAEPRPVQTVEPRPLPQRTASESANAQTSVPVASVLSPVLDENAPLRGESPLGASIADVQLSAPSVAAQTTAVPPRQENALPIVRQLVEAMSGNTGDETIELKLNPEELGHLRFRMVQGEQGLALTISAERPETLDLLRRHVDQLARHLSELGYDSASFNFGEEQSGHHGRGTTPGGQAAMAEPATVSPPPPAASGGLDIRL</sequence>
<keyword evidence="4" id="KW-1185">Reference proteome</keyword>
<feature type="region of interest" description="Disordered" evidence="1">
    <location>
        <begin position="530"/>
        <end position="554"/>
    </location>
</feature>
<proteinExistence type="predicted"/>
<feature type="compositionally biased region" description="Basic and acidic residues" evidence="1">
    <location>
        <begin position="276"/>
        <end position="289"/>
    </location>
</feature>
<gene>
    <name evidence="3" type="ORF">Ga0080574_TMP2338</name>
</gene>
<dbReference type="InterPro" id="IPR038610">
    <property type="entry name" value="FliK-like_C_sf"/>
</dbReference>
<feature type="region of interest" description="Disordered" evidence="1">
    <location>
        <begin position="929"/>
        <end position="971"/>
    </location>
</feature>
<evidence type="ECO:0000256" key="1">
    <source>
        <dbReference type="SAM" id="MobiDB-lite"/>
    </source>
</evidence>
<name>A0A1P8UTF4_9RHOB</name>
<feature type="region of interest" description="Disordered" evidence="1">
    <location>
        <begin position="589"/>
        <end position="630"/>
    </location>
</feature>
<dbReference type="OrthoDB" id="7203912at2"/>
<feature type="compositionally biased region" description="Basic and acidic residues" evidence="1">
    <location>
        <begin position="469"/>
        <end position="483"/>
    </location>
</feature>
<feature type="compositionally biased region" description="Polar residues" evidence="1">
    <location>
        <begin position="787"/>
        <end position="797"/>
    </location>
</feature>
<accession>A0A1P8UTF4</accession>
<feature type="compositionally biased region" description="Basic and acidic residues" evidence="1">
    <location>
        <begin position="696"/>
        <end position="707"/>
    </location>
</feature>
<evidence type="ECO:0000313" key="3">
    <source>
        <dbReference type="EMBL" id="APZ52672.1"/>
    </source>
</evidence>
<dbReference type="CDD" id="cd17470">
    <property type="entry name" value="T3SS_Flik_C"/>
    <property type="match status" value="1"/>
</dbReference>
<dbReference type="STRING" id="1250539.Ga0080574_TMP2338"/>
<feature type="compositionally biased region" description="Basic and acidic residues" evidence="1">
    <location>
        <begin position="72"/>
        <end position="87"/>
    </location>
</feature>
<feature type="region of interest" description="Disordered" evidence="1">
    <location>
        <begin position="671"/>
        <end position="798"/>
    </location>
</feature>
<evidence type="ECO:0000313" key="4">
    <source>
        <dbReference type="Proteomes" id="UP000187059"/>
    </source>
</evidence>
<evidence type="ECO:0000259" key="2">
    <source>
        <dbReference type="Pfam" id="PF02120"/>
    </source>
</evidence>
<feature type="domain" description="Flagellar hook-length control protein-like C-terminal" evidence="2">
    <location>
        <begin position="863"/>
        <end position="936"/>
    </location>
</feature>
<protein>
    <submittedName>
        <fullName evidence="3">Hook-length control protein FliK</fullName>
    </submittedName>
</protein>
<feature type="compositionally biased region" description="Polar residues" evidence="1">
    <location>
        <begin position="409"/>
        <end position="429"/>
    </location>
</feature>
<feature type="compositionally biased region" description="Polar residues" evidence="1">
    <location>
        <begin position="266"/>
        <end position="275"/>
    </location>
</feature>
<dbReference type="Proteomes" id="UP000187059">
    <property type="component" value="Chromosome"/>
</dbReference>
<dbReference type="InterPro" id="IPR021136">
    <property type="entry name" value="Flagellar_hook_control-like_C"/>
</dbReference>
<dbReference type="Gene3D" id="3.30.750.140">
    <property type="match status" value="1"/>
</dbReference>
<feature type="compositionally biased region" description="Basic and acidic residues" evidence="1">
    <location>
        <begin position="762"/>
        <end position="772"/>
    </location>
</feature>
<dbReference type="KEGG" id="paby:Ga0080574_TMP2338"/>
<feature type="compositionally biased region" description="Low complexity" evidence="1">
    <location>
        <begin position="212"/>
        <end position="223"/>
    </location>
</feature>
<dbReference type="EMBL" id="CP015093">
    <property type="protein sequence ID" value="APZ52672.1"/>
    <property type="molecule type" value="Genomic_DNA"/>
</dbReference>